<keyword evidence="10" id="KW-1185">Reference proteome</keyword>
<evidence type="ECO:0000256" key="7">
    <source>
        <dbReference type="SAM" id="MobiDB-lite"/>
    </source>
</evidence>
<evidence type="ECO:0000313" key="10">
    <source>
        <dbReference type="Proteomes" id="UP000275076"/>
    </source>
</evidence>
<sequence length="424" mass="48856">MKKSFVATMTAFFVTSSFVPAVLAEEEGQEGQSTSGEQQEEENENEEELIDTLSMDEAVDHALDDNTSLMLLNYQLDSLRSQLDGLEDDHRDLIDDLDDLEDQMDNLRDVQKETGERTFQSRLELQNQIETLEDNLDDIEDSIEELDTNQVTMEYDQQEAEESMELTTISTFIQLVMAEDQLNFQKESLEVEKETVENMQTRYDLGLASRDELDTAKREVTRLEEDIVQSRTELERDMAAFALDIGITYHSDLSLEEPEIGGLEPIQQEMDTDELIQESYSMKRAKEQLQLAEYNQEQVQQDDDATSHDREQAAADVKIEEENITQLREDLTTSIEEMFTEAGMQYQSVISTEDELSYANTDYDNLKTQVDLGLVAESEYELSHLQVKEAELNHKATKQNHFLLRKQVEFLRSGLVQQQQSQQQ</sequence>
<keyword evidence="5" id="KW-0998">Cell outer membrane</keyword>
<evidence type="ECO:0000256" key="3">
    <source>
        <dbReference type="ARBA" id="ARBA00022692"/>
    </source>
</evidence>
<dbReference type="Gene3D" id="1.20.1600.10">
    <property type="entry name" value="Outer membrane efflux proteins (OEP)"/>
    <property type="match status" value="2"/>
</dbReference>
<evidence type="ECO:0000313" key="9">
    <source>
        <dbReference type="EMBL" id="RSL29991.1"/>
    </source>
</evidence>
<keyword evidence="8" id="KW-0732">Signal</keyword>
<dbReference type="OrthoDB" id="2850700at2"/>
<dbReference type="AlphaFoldDB" id="A0A428MV34"/>
<reference evidence="9 10" key="1">
    <citation type="submission" date="2018-10" db="EMBL/GenBank/DDBJ databases">
        <title>Draft genome sequence of Bacillus salarius IM0101, isolated from a hypersaline soil in Inner Mongolia, China.</title>
        <authorList>
            <person name="Yamprayoonswat W."/>
            <person name="Boonvisut S."/>
            <person name="Jumpathong W."/>
            <person name="Sittihan S."/>
            <person name="Ruangsuj P."/>
            <person name="Wanthongcharoen S."/>
            <person name="Thongpramul N."/>
            <person name="Pimmason S."/>
            <person name="Yu B."/>
            <person name="Yasawong M."/>
        </authorList>
    </citation>
    <scope>NUCLEOTIDE SEQUENCE [LARGE SCALE GENOMIC DNA]</scope>
    <source>
        <strain evidence="9 10">IM0101</strain>
    </source>
</reference>
<feature type="chain" id="PRO_5039656531" description="Outer membrane protein TolC" evidence="8">
    <location>
        <begin position="22"/>
        <end position="424"/>
    </location>
</feature>
<dbReference type="InterPro" id="IPR051906">
    <property type="entry name" value="TolC-like"/>
</dbReference>
<dbReference type="Proteomes" id="UP000275076">
    <property type="component" value="Unassembled WGS sequence"/>
</dbReference>
<dbReference type="PANTHER" id="PTHR30026:SF20">
    <property type="entry name" value="OUTER MEMBRANE PROTEIN TOLC"/>
    <property type="match status" value="1"/>
</dbReference>
<keyword evidence="3" id="KW-0812">Transmembrane</keyword>
<feature type="coiled-coil region" evidence="6">
    <location>
        <begin position="179"/>
        <end position="233"/>
    </location>
</feature>
<evidence type="ECO:0000256" key="8">
    <source>
        <dbReference type="SAM" id="SignalP"/>
    </source>
</evidence>
<keyword evidence="6" id="KW-0175">Coiled coil</keyword>
<organism evidence="9 10">
    <name type="scientific">Salibacterium salarium</name>
    <dbReference type="NCBI Taxonomy" id="284579"/>
    <lineage>
        <taxon>Bacteria</taxon>
        <taxon>Bacillati</taxon>
        <taxon>Bacillota</taxon>
        <taxon>Bacilli</taxon>
        <taxon>Bacillales</taxon>
        <taxon>Bacillaceae</taxon>
    </lineage>
</organism>
<feature type="region of interest" description="Disordered" evidence="7">
    <location>
        <begin position="25"/>
        <end position="48"/>
    </location>
</feature>
<feature type="coiled-coil region" evidence="6">
    <location>
        <begin position="282"/>
        <end position="337"/>
    </location>
</feature>
<gene>
    <name evidence="9" type="ORF">D7Z54_28220</name>
</gene>
<keyword evidence="2" id="KW-1134">Transmembrane beta strand</keyword>
<dbReference type="GO" id="GO:0009279">
    <property type="term" value="C:cell outer membrane"/>
    <property type="evidence" value="ECO:0007669"/>
    <property type="project" value="UniProtKB-SubCell"/>
</dbReference>
<dbReference type="EMBL" id="RBVX01000045">
    <property type="protein sequence ID" value="RSL29991.1"/>
    <property type="molecule type" value="Genomic_DNA"/>
</dbReference>
<dbReference type="RefSeq" id="WP_125561449.1">
    <property type="nucleotide sequence ID" value="NZ_RBVX01000045.1"/>
</dbReference>
<comment type="subcellular location">
    <subcellularLocation>
        <location evidence="1">Cell outer membrane</location>
    </subcellularLocation>
</comment>
<feature type="signal peptide" evidence="8">
    <location>
        <begin position="1"/>
        <end position="21"/>
    </location>
</feature>
<protein>
    <recommendedName>
        <fullName evidence="11">Outer membrane protein TolC</fullName>
    </recommendedName>
</protein>
<feature type="compositionally biased region" description="Acidic residues" evidence="7">
    <location>
        <begin position="38"/>
        <end position="48"/>
    </location>
</feature>
<dbReference type="GO" id="GO:1990281">
    <property type="term" value="C:efflux pump complex"/>
    <property type="evidence" value="ECO:0007669"/>
    <property type="project" value="TreeGrafter"/>
</dbReference>
<evidence type="ECO:0008006" key="11">
    <source>
        <dbReference type="Google" id="ProtNLM"/>
    </source>
</evidence>
<proteinExistence type="predicted"/>
<accession>A0A428MV34</accession>
<evidence type="ECO:0000256" key="5">
    <source>
        <dbReference type="ARBA" id="ARBA00023237"/>
    </source>
</evidence>
<dbReference type="GO" id="GO:0015562">
    <property type="term" value="F:efflux transmembrane transporter activity"/>
    <property type="evidence" value="ECO:0007669"/>
    <property type="project" value="InterPro"/>
</dbReference>
<evidence type="ECO:0000256" key="6">
    <source>
        <dbReference type="SAM" id="Coils"/>
    </source>
</evidence>
<evidence type="ECO:0000256" key="4">
    <source>
        <dbReference type="ARBA" id="ARBA00023136"/>
    </source>
</evidence>
<dbReference type="GO" id="GO:0015288">
    <property type="term" value="F:porin activity"/>
    <property type="evidence" value="ECO:0007669"/>
    <property type="project" value="TreeGrafter"/>
</dbReference>
<comment type="caution">
    <text evidence="9">The sequence shown here is derived from an EMBL/GenBank/DDBJ whole genome shotgun (WGS) entry which is preliminary data.</text>
</comment>
<dbReference type="PANTHER" id="PTHR30026">
    <property type="entry name" value="OUTER MEMBRANE PROTEIN TOLC"/>
    <property type="match status" value="1"/>
</dbReference>
<keyword evidence="4" id="KW-0472">Membrane</keyword>
<name>A0A428MV34_9BACI</name>
<evidence type="ECO:0000256" key="1">
    <source>
        <dbReference type="ARBA" id="ARBA00004442"/>
    </source>
</evidence>
<dbReference type="SUPFAM" id="SSF56954">
    <property type="entry name" value="Outer membrane efflux proteins (OEP)"/>
    <property type="match status" value="1"/>
</dbReference>
<evidence type="ECO:0000256" key="2">
    <source>
        <dbReference type="ARBA" id="ARBA00022452"/>
    </source>
</evidence>